<dbReference type="RefSeq" id="WP_188944779.1">
    <property type="nucleotide sequence ID" value="NZ_BMNA01000017.1"/>
</dbReference>
<dbReference type="InterPro" id="IPR015378">
    <property type="entry name" value="Transposase-like_Mu_C"/>
</dbReference>
<organism evidence="3 4">
    <name type="scientific">Nakamurella endophytica</name>
    <dbReference type="NCBI Taxonomy" id="1748367"/>
    <lineage>
        <taxon>Bacteria</taxon>
        <taxon>Bacillati</taxon>
        <taxon>Actinomycetota</taxon>
        <taxon>Actinomycetes</taxon>
        <taxon>Nakamurellales</taxon>
        <taxon>Nakamurellaceae</taxon>
        <taxon>Nakamurella</taxon>
    </lineage>
</organism>
<dbReference type="GO" id="GO:0003676">
    <property type="term" value="F:nucleic acid binding"/>
    <property type="evidence" value="ECO:0007669"/>
    <property type="project" value="InterPro"/>
</dbReference>
<dbReference type="Pfam" id="PF09299">
    <property type="entry name" value="Mu-transpos_C"/>
    <property type="match status" value="1"/>
</dbReference>
<proteinExistence type="predicted"/>
<evidence type="ECO:0000259" key="2">
    <source>
        <dbReference type="PROSITE" id="PS50994"/>
    </source>
</evidence>
<dbReference type="PANTHER" id="PTHR35004:SF6">
    <property type="entry name" value="TRANSPOSASE"/>
    <property type="match status" value="1"/>
</dbReference>
<dbReference type="Gene3D" id="2.30.30.130">
    <property type="entry name" value="Transposase, Mu, C-terminal"/>
    <property type="match status" value="1"/>
</dbReference>
<dbReference type="InterPro" id="IPR001584">
    <property type="entry name" value="Integrase_cat-core"/>
</dbReference>
<comment type="caution">
    <text evidence="3">The sequence shown here is derived from an EMBL/GenBank/DDBJ whole genome shotgun (WGS) entry which is preliminary data.</text>
</comment>
<dbReference type="InterPro" id="IPR012337">
    <property type="entry name" value="RNaseH-like_sf"/>
</dbReference>
<dbReference type="EMBL" id="BMNA01000017">
    <property type="protein sequence ID" value="GGM17180.1"/>
    <property type="molecule type" value="Genomic_DNA"/>
</dbReference>
<dbReference type="AlphaFoldDB" id="A0A917WMU6"/>
<reference evidence="3" key="1">
    <citation type="journal article" date="2014" name="Int. J. Syst. Evol. Microbiol.">
        <title>Complete genome sequence of Corynebacterium casei LMG S-19264T (=DSM 44701T), isolated from a smear-ripened cheese.</title>
        <authorList>
            <consortium name="US DOE Joint Genome Institute (JGI-PGF)"/>
            <person name="Walter F."/>
            <person name="Albersmeier A."/>
            <person name="Kalinowski J."/>
            <person name="Ruckert C."/>
        </authorList>
    </citation>
    <scope>NUCLEOTIDE SEQUENCE</scope>
    <source>
        <strain evidence="3">CGMCC 4.7308</strain>
    </source>
</reference>
<feature type="domain" description="Integrase catalytic" evidence="2">
    <location>
        <begin position="139"/>
        <end position="330"/>
    </location>
</feature>
<dbReference type="GO" id="GO:0015074">
    <property type="term" value="P:DNA integration"/>
    <property type="evidence" value="ECO:0007669"/>
    <property type="project" value="InterPro"/>
</dbReference>
<evidence type="ECO:0000313" key="4">
    <source>
        <dbReference type="Proteomes" id="UP000655208"/>
    </source>
</evidence>
<name>A0A917WMU6_9ACTN</name>
<dbReference type="InterPro" id="IPR009057">
    <property type="entry name" value="Homeodomain-like_sf"/>
</dbReference>
<dbReference type="PANTHER" id="PTHR35004">
    <property type="entry name" value="TRANSPOSASE RV3428C-RELATED"/>
    <property type="match status" value="1"/>
</dbReference>
<dbReference type="SUPFAM" id="SSF46689">
    <property type="entry name" value="Homeodomain-like"/>
    <property type="match status" value="1"/>
</dbReference>
<sequence>MAELEQRLAVLSPHVYDGVPLSVVARQAGVPLRTARRWLAAYRAAGAVGLSRVGRADRGGRRLPAELVQLVEGLALRRPPPRIAEVHRRVVEIANERALTPPSYQSVRRIVQGLDRGLLSLAHRGPDSYRDDFELVLRREAAHANDIWQADHTQLDVMVLDESGSPARPWLTAIVDDQSRAVAGYTVFLGEPTAVQTALALRQAIWRKTDPQWPVCGIPATLYADHGANFTSAHIARVCADLKVQLIHSTPGNPRGRGKGERFFGTVTTELLPTVPGHIPPGNHGKPVTTPTYTLSQLDSAVGAWITGTYHQRTHPETGQTPVQRWSAGEWLPRMPDSIEQLDLLLLTVATPRKIQRDGIHLHGLRYFSLTLAAYVGEPVTIRYDPRDLAEIRVYHQDQFLCRAVAPDIAAASISMQDLQAARNQRRRELRQHLSARRSLVDLLAHPATASPAASAESVRAASRSSEPVEAEPPLKLYREN</sequence>
<dbReference type="Gene3D" id="3.30.420.10">
    <property type="entry name" value="Ribonuclease H-like superfamily/Ribonuclease H"/>
    <property type="match status" value="1"/>
</dbReference>
<feature type="compositionally biased region" description="Low complexity" evidence="1">
    <location>
        <begin position="448"/>
        <end position="468"/>
    </location>
</feature>
<dbReference type="InterPro" id="IPR036397">
    <property type="entry name" value="RNaseH_sf"/>
</dbReference>
<dbReference type="SUPFAM" id="SSF50610">
    <property type="entry name" value="mu transposase, C-terminal domain"/>
    <property type="match status" value="1"/>
</dbReference>
<gene>
    <name evidence="3" type="ORF">GCM10011594_41540</name>
</gene>
<dbReference type="Proteomes" id="UP000655208">
    <property type="component" value="Unassembled WGS sequence"/>
</dbReference>
<evidence type="ECO:0000313" key="3">
    <source>
        <dbReference type="EMBL" id="GGM17180.1"/>
    </source>
</evidence>
<feature type="region of interest" description="Disordered" evidence="1">
    <location>
        <begin position="448"/>
        <end position="481"/>
    </location>
</feature>
<dbReference type="PROSITE" id="PS50994">
    <property type="entry name" value="INTEGRASE"/>
    <property type="match status" value="1"/>
</dbReference>
<reference evidence="3" key="2">
    <citation type="submission" date="2020-09" db="EMBL/GenBank/DDBJ databases">
        <authorList>
            <person name="Sun Q."/>
            <person name="Zhou Y."/>
        </authorList>
    </citation>
    <scope>NUCLEOTIDE SEQUENCE</scope>
    <source>
        <strain evidence="3">CGMCC 4.7308</strain>
    </source>
</reference>
<accession>A0A917WMU6</accession>
<dbReference type="SUPFAM" id="SSF53098">
    <property type="entry name" value="Ribonuclease H-like"/>
    <property type="match status" value="1"/>
</dbReference>
<evidence type="ECO:0000256" key="1">
    <source>
        <dbReference type="SAM" id="MobiDB-lite"/>
    </source>
</evidence>
<dbReference type="InterPro" id="IPR009004">
    <property type="entry name" value="Transposase_Mu_C"/>
</dbReference>
<keyword evidence="4" id="KW-1185">Reference proteome</keyword>
<dbReference type="Pfam" id="PF00665">
    <property type="entry name" value="rve"/>
    <property type="match status" value="1"/>
</dbReference>
<protein>
    <submittedName>
        <fullName evidence="3">Transposase</fullName>
    </submittedName>
</protein>
<dbReference type="Gene3D" id="1.10.10.60">
    <property type="entry name" value="Homeodomain-like"/>
    <property type="match status" value="1"/>
</dbReference>